<comment type="caution">
    <text evidence="3">The sequence shown here is derived from an EMBL/GenBank/DDBJ whole genome shotgun (WGS) entry which is preliminary data.</text>
</comment>
<dbReference type="Proteomes" id="UP000301737">
    <property type="component" value="Unassembled WGS sequence"/>
</dbReference>
<feature type="non-terminal residue" evidence="3">
    <location>
        <position position="462"/>
    </location>
</feature>
<keyword evidence="2" id="KW-0732">Signal</keyword>
<dbReference type="OrthoDB" id="4060030at2759"/>
<feature type="region of interest" description="Disordered" evidence="1">
    <location>
        <begin position="360"/>
        <end position="462"/>
    </location>
</feature>
<evidence type="ECO:0000256" key="1">
    <source>
        <dbReference type="SAM" id="MobiDB-lite"/>
    </source>
</evidence>
<dbReference type="EMBL" id="BIMX01000033">
    <property type="protein sequence ID" value="GCF01494.1"/>
    <property type="molecule type" value="Genomic_DNA"/>
</dbReference>
<feature type="compositionally biased region" description="Low complexity" evidence="1">
    <location>
        <begin position="383"/>
        <end position="462"/>
    </location>
</feature>
<protein>
    <submittedName>
        <fullName evidence="3">Uncharacterized protein</fullName>
    </submittedName>
</protein>
<feature type="compositionally biased region" description="Polar residues" evidence="1">
    <location>
        <begin position="363"/>
        <end position="382"/>
    </location>
</feature>
<evidence type="ECO:0000256" key="2">
    <source>
        <dbReference type="SAM" id="SignalP"/>
    </source>
</evidence>
<accession>A0A4C2EC69</accession>
<keyword evidence="4" id="KW-1185">Reference proteome</keyword>
<feature type="chain" id="PRO_5020557343" evidence="2">
    <location>
        <begin position="18"/>
        <end position="462"/>
    </location>
</feature>
<dbReference type="AlphaFoldDB" id="A0A4C2EC69"/>
<evidence type="ECO:0000313" key="4">
    <source>
        <dbReference type="Proteomes" id="UP000301737"/>
    </source>
</evidence>
<sequence length="462" mass="49049">MLFALQLLVGCFSAALALSSASDRSFFTSVELRDALSGNSYSFDPKHWFLMEAEMFISEGQTEELSLQVPNEFVALPETPFSLLHHSEEVGKVVNNNNVMTVSFPEPPANNATATFNFLSKLSEDAIEELQSPRDVEYTFTTSKGDSFQQVMHYEPKSLDKVTANGGIYGNNKTAWFTVDVPVDQLDRPVYITSESKMGASEYNIDTSKTKCELVKKVDDFNEPLESVPFSPEDDTSSVNSINMKFNNTGTEGGVYVRITYYTLPLYHGSVGNQVSFHKGSLSSIFRRNFKKDLEFDVFADSHVNLFPRDEITEVAPNPGTYSNSSTSSSRMYSVPSSLLSASSTPSGVSAGLSSMSSAPSVTFASPSDASTVPAASTENSTPSQPLNSSGISSSSEPTSAVSTSSSGASDLSSVVSATSANSTSVPPTSGSSTASTGVSAASNTTSSPISTLSSSGSESTT</sequence>
<proteinExistence type="predicted"/>
<name>A0A4C2EC69_9SACH</name>
<organism evidence="3 4">
    <name type="scientific">Zygosaccharomyces mellis</name>
    <dbReference type="NCBI Taxonomy" id="42258"/>
    <lineage>
        <taxon>Eukaryota</taxon>
        <taxon>Fungi</taxon>
        <taxon>Dikarya</taxon>
        <taxon>Ascomycota</taxon>
        <taxon>Saccharomycotina</taxon>
        <taxon>Saccharomycetes</taxon>
        <taxon>Saccharomycetales</taxon>
        <taxon>Saccharomycetaceae</taxon>
        <taxon>Zygosaccharomyces</taxon>
    </lineage>
</organism>
<feature type="signal peptide" evidence="2">
    <location>
        <begin position="1"/>
        <end position="17"/>
    </location>
</feature>
<reference evidence="3 4" key="1">
    <citation type="submission" date="2019-01" db="EMBL/GenBank/DDBJ databases">
        <title>Draft Genome Sequencing of Zygosaccharomyces mellis Ca-7.</title>
        <authorList>
            <person name="Shiwa Y."/>
            <person name="Kanesaki Y."/>
            <person name="Ishige T."/>
            <person name="Mura K."/>
            <person name="Hori T."/>
            <person name="Tamura T."/>
        </authorList>
    </citation>
    <scope>NUCLEOTIDE SEQUENCE [LARGE SCALE GENOMIC DNA]</scope>
    <source>
        <strain evidence="3 4">Ca-7</strain>
    </source>
</reference>
<gene>
    <name evidence="3" type="ORF">ZYGM_001909</name>
</gene>
<evidence type="ECO:0000313" key="3">
    <source>
        <dbReference type="EMBL" id="GCF01494.1"/>
    </source>
</evidence>